<dbReference type="InterPro" id="IPR038607">
    <property type="entry name" value="PhoD-like_sf"/>
</dbReference>
<feature type="signal peptide" evidence="1">
    <location>
        <begin position="1"/>
        <end position="19"/>
    </location>
</feature>
<feature type="domain" description="PhoD-like phosphatase metallophosphatase" evidence="2">
    <location>
        <begin position="125"/>
        <end position="381"/>
    </location>
</feature>
<feature type="chain" id="PRO_5026773983" evidence="1">
    <location>
        <begin position="20"/>
        <end position="431"/>
    </location>
</feature>
<dbReference type="Pfam" id="PF09423">
    <property type="entry name" value="PhoD"/>
    <property type="match status" value="1"/>
</dbReference>
<dbReference type="PANTHER" id="PTHR33987">
    <property type="entry name" value="CALCINEURIN-LIKE METALLO-PHOSPHOESTERASE SUPERFAMILY PROTEIN"/>
    <property type="match status" value="1"/>
</dbReference>
<dbReference type="PANTHER" id="PTHR33987:SF1">
    <property type="entry name" value="CALCINEURIN-LIKE METALLO-PHOSPHOESTERASE SUPERFAMILY PROTEIN"/>
    <property type="match status" value="1"/>
</dbReference>
<name>A0A6N9NK77_9FLAO</name>
<dbReference type="AlphaFoldDB" id="A0A6N9NK77"/>
<dbReference type="SUPFAM" id="SSF56300">
    <property type="entry name" value="Metallo-dependent phosphatases"/>
    <property type="match status" value="1"/>
</dbReference>
<comment type="caution">
    <text evidence="3">The sequence shown here is derived from an EMBL/GenBank/DDBJ whole genome shotgun (WGS) entry which is preliminary data.</text>
</comment>
<gene>
    <name evidence="3" type="ORF">GQN54_02885</name>
</gene>
<organism evidence="3 4">
    <name type="scientific">Acidiluteibacter ferrifornacis</name>
    <dbReference type="NCBI Taxonomy" id="2692424"/>
    <lineage>
        <taxon>Bacteria</taxon>
        <taxon>Pseudomonadati</taxon>
        <taxon>Bacteroidota</taxon>
        <taxon>Flavobacteriia</taxon>
        <taxon>Flavobacteriales</taxon>
        <taxon>Cryomorphaceae</taxon>
        <taxon>Acidiluteibacter</taxon>
    </lineage>
</organism>
<proteinExistence type="predicted"/>
<sequence>MNKLFVTLFTLLASTMLSAQIKSGPMLGYNTMREVLVWVELEESEFAEIIYWKEGSEDSIRLNKEALIENHNTIKFITQLLEPGTTYHYQIRLPNLKYSTKIYRFKTQTNWQFRTDPPTFKMALGSCAYFNESQYDRPGEPYGRNYGIFNQIVAQQPELMLWLGDNFYLRDADLYSKAATFYRYSTDRATPELQTLLSVTHHYAIWDDHDFGPNDADGSYVGKENSLAAFKAYWGNPFYGVSNLPGITSAFEYNDVDFFLLDNRFERNANNRKTGTKQMLGKAQIEWLIDGLKSSDAPFKIVAVGGQVLNTAAVYENYSNFPEERAYLLQRIEEEGIKGVVFVTGDRHKTELSHLNIGNEINIYDLTVSPLTAKYYNTIEEANTLRVEGTHTATNNFAILEFSGSLKERVMKIMIYNSEGKQEWEKTIQRD</sequence>
<dbReference type="InterPro" id="IPR018946">
    <property type="entry name" value="PhoD-like_MPP"/>
</dbReference>
<evidence type="ECO:0000313" key="4">
    <source>
        <dbReference type="Proteomes" id="UP000470771"/>
    </source>
</evidence>
<evidence type="ECO:0000313" key="3">
    <source>
        <dbReference type="EMBL" id="NBG65045.1"/>
    </source>
</evidence>
<accession>A0A6N9NK77</accession>
<dbReference type="CDD" id="cd07389">
    <property type="entry name" value="MPP_PhoD"/>
    <property type="match status" value="1"/>
</dbReference>
<evidence type="ECO:0000256" key="1">
    <source>
        <dbReference type="SAM" id="SignalP"/>
    </source>
</evidence>
<dbReference type="EMBL" id="WWNE01000003">
    <property type="protein sequence ID" value="NBG65045.1"/>
    <property type="molecule type" value="Genomic_DNA"/>
</dbReference>
<dbReference type="InterPro" id="IPR029052">
    <property type="entry name" value="Metallo-depent_PP-like"/>
</dbReference>
<reference evidence="3 4" key="1">
    <citation type="submission" date="2019-12" db="EMBL/GenBank/DDBJ databases">
        <authorList>
            <person name="Zhao J."/>
        </authorList>
    </citation>
    <scope>NUCLEOTIDE SEQUENCE [LARGE SCALE GENOMIC DNA]</scope>
    <source>
        <strain evidence="3 4">S-15</strain>
    </source>
</reference>
<dbReference type="Gene3D" id="3.60.21.70">
    <property type="entry name" value="PhoD-like phosphatase"/>
    <property type="match status" value="1"/>
</dbReference>
<protein>
    <submittedName>
        <fullName evidence="3">Alkaline phosphatase family protein</fullName>
    </submittedName>
</protein>
<dbReference type="RefSeq" id="WP_160631767.1">
    <property type="nucleotide sequence ID" value="NZ_WWNE01000003.1"/>
</dbReference>
<dbReference type="Proteomes" id="UP000470771">
    <property type="component" value="Unassembled WGS sequence"/>
</dbReference>
<keyword evidence="4" id="KW-1185">Reference proteome</keyword>
<keyword evidence="1" id="KW-0732">Signal</keyword>
<evidence type="ECO:0000259" key="2">
    <source>
        <dbReference type="Pfam" id="PF09423"/>
    </source>
</evidence>